<name>A0AAQ3TCW3_PASNO</name>
<dbReference type="Proteomes" id="UP001341281">
    <property type="component" value="Chromosome 04"/>
</dbReference>
<proteinExistence type="predicted"/>
<gene>
    <name evidence="1" type="ORF">U9M48_019296</name>
</gene>
<dbReference type="AlphaFoldDB" id="A0AAQ3TCW3"/>
<reference evidence="1 2" key="1">
    <citation type="submission" date="2024-02" db="EMBL/GenBank/DDBJ databases">
        <title>High-quality chromosome-scale genome assembly of Pensacola bahiagrass (Paspalum notatum Flugge var. saurae).</title>
        <authorList>
            <person name="Vega J.M."/>
            <person name="Podio M."/>
            <person name="Orjuela J."/>
            <person name="Siena L.A."/>
            <person name="Pessino S.C."/>
            <person name="Combes M.C."/>
            <person name="Mariac C."/>
            <person name="Albertini E."/>
            <person name="Pupilli F."/>
            <person name="Ortiz J.P.A."/>
            <person name="Leblanc O."/>
        </authorList>
    </citation>
    <scope>NUCLEOTIDE SEQUENCE [LARGE SCALE GENOMIC DNA]</scope>
    <source>
        <strain evidence="1">R1</strain>
        <tissue evidence="1">Leaf</tissue>
    </source>
</reference>
<evidence type="ECO:0000313" key="1">
    <source>
        <dbReference type="EMBL" id="WVZ70651.1"/>
    </source>
</evidence>
<sequence>MTSTTPSASIATQDAPLTPLTSHLPAIPVALRKCSTKWCPACLMLWGAQPHHGDGHPFFYGGLGLPVLPRWSGMLHHSLGVQDHRISKVLTKQLKYLKRKPQLICEALGGCFSPHDSNPVHTSHLEERATVPTVNLAVSSEAIVALRKCSIKWQDNKVPVGGDLYVTKHKLLTTLPASSFLTLSGTRGDILDTSLGDHTMDVNVVGIGMDNKNEVNRNRGCEGSLESSLFSTLKDTVNLQQFTNTNYLIPKPGISYNSGHIEAIFLNVQVFRKASWMKLPQLFAGSKFDYAALVNCLTKCSLVLKGPLPPDIHSVC</sequence>
<accession>A0AAQ3TCW3</accession>
<keyword evidence="2" id="KW-1185">Reference proteome</keyword>
<evidence type="ECO:0000313" key="2">
    <source>
        <dbReference type="Proteomes" id="UP001341281"/>
    </source>
</evidence>
<protein>
    <submittedName>
        <fullName evidence="1">Uncharacterized protein</fullName>
    </submittedName>
</protein>
<dbReference type="EMBL" id="CP144748">
    <property type="protein sequence ID" value="WVZ70651.1"/>
    <property type="molecule type" value="Genomic_DNA"/>
</dbReference>
<organism evidence="1 2">
    <name type="scientific">Paspalum notatum var. saurae</name>
    <dbReference type="NCBI Taxonomy" id="547442"/>
    <lineage>
        <taxon>Eukaryota</taxon>
        <taxon>Viridiplantae</taxon>
        <taxon>Streptophyta</taxon>
        <taxon>Embryophyta</taxon>
        <taxon>Tracheophyta</taxon>
        <taxon>Spermatophyta</taxon>
        <taxon>Magnoliopsida</taxon>
        <taxon>Liliopsida</taxon>
        <taxon>Poales</taxon>
        <taxon>Poaceae</taxon>
        <taxon>PACMAD clade</taxon>
        <taxon>Panicoideae</taxon>
        <taxon>Andropogonodae</taxon>
        <taxon>Paspaleae</taxon>
        <taxon>Paspalinae</taxon>
        <taxon>Paspalum</taxon>
    </lineage>
</organism>